<evidence type="ECO:0000313" key="3">
    <source>
        <dbReference type="Proteomes" id="UP000005316"/>
    </source>
</evidence>
<dbReference type="Pfam" id="PF09664">
    <property type="entry name" value="DUF2399"/>
    <property type="match status" value="1"/>
</dbReference>
<name>F9DSZ9_9BACL</name>
<dbReference type="OrthoDB" id="2502371at2"/>
<dbReference type="RefSeq" id="WP_009498578.1">
    <property type="nucleotide sequence ID" value="NZ_GL982999.1"/>
</dbReference>
<comment type="caution">
    <text evidence="2">The sequence shown here is derived from an EMBL/GenBank/DDBJ whole genome shotgun (WGS) entry which is preliminary data.</text>
</comment>
<dbReference type="AlphaFoldDB" id="F9DSZ9"/>
<dbReference type="CDD" id="cd00188">
    <property type="entry name" value="TOPRIM"/>
    <property type="match status" value="1"/>
</dbReference>
<accession>F9DSZ9</accession>
<dbReference type="EMBL" id="AFPZ01000062">
    <property type="protein sequence ID" value="EGQ26063.1"/>
    <property type="molecule type" value="Genomic_DNA"/>
</dbReference>
<gene>
    <name evidence="2" type="ORF">HMPREF9372_1930</name>
</gene>
<evidence type="ECO:0000259" key="1">
    <source>
        <dbReference type="Pfam" id="PF09664"/>
    </source>
</evidence>
<proteinExistence type="predicted"/>
<dbReference type="InterPro" id="IPR036078">
    <property type="entry name" value="Spo11/TopoVI_A_sf"/>
</dbReference>
<organism evidence="2 3">
    <name type="scientific">Sporosarcina newyorkensis 2681</name>
    <dbReference type="NCBI Taxonomy" id="1027292"/>
    <lineage>
        <taxon>Bacteria</taxon>
        <taxon>Bacillati</taxon>
        <taxon>Bacillota</taxon>
        <taxon>Bacilli</taxon>
        <taxon>Bacillales</taxon>
        <taxon>Caryophanaceae</taxon>
        <taxon>Sporosarcina</taxon>
    </lineage>
</organism>
<dbReference type="Proteomes" id="UP000005316">
    <property type="component" value="Unassembled WGS sequence"/>
</dbReference>
<dbReference type="STRING" id="759851.SAMN04244570_3447"/>
<dbReference type="InterPro" id="IPR024465">
    <property type="entry name" value="DUF2399"/>
</dbReference>
<protein>
    <recommendedName>
        <fullName evidence="1">DUF2399 domain-containing protein</fullName>
    </recommendedName>
</protein>
<dbReference type="GO" id="GO:0005694">
    <property type="term" value="C:chromosome"/>
    <property type="evidence" value="ECO:0007669"/>
    <property type="project" value="InterPro"/>
</dbReference>
<evidence type="ECO:0000313" key="2">
    <source>
        <dbReference type="EMBL" id="EGQ26063.1"/>
    </source>
</evidence>
<dbReference type="GO" id="GO:0003677">
    <property type="term" value="F:DNA binding"/>
    <property type="evidence" value="ECO:0007669"/>
    <property type="project" value="InterPro"/>
</dbReference>
<feature type="domain" description="DUF2399" evidence="1">
    <location>
        <begin position="265"/>
        <end position="366"/>
    </location>
</feature>
<dbReference type="HOGENOM" id="CLU_701702_0_0_9"/>
<reference evidence="2 3" key="1">
    <citation type="submission" date="2011-04" db="EMBL/GenBank/DDBJ databases">
        <authorList>
            <person name="Muzny D."/>
            <person name="Qin X."/>
            <person name="Deng J."/>
            <person name="Jiang H."/>
            <person name="Liu Y."/>
            <person name="Qu J."/>
            <person name="Song X.-Z."/>
            <person name="Zhang L."/>
            <person name="Thornton R."/>
            <person name="Coyle M."/>
            <person name="Francisco L."/>
            <person name="Jackson L."/>
            <person name="Javaid M."/>
            <person name="Korchina V."/>
            <person name="Kovar C."/>
            <person name="Mata R."/>
            <person name="Mathew T."/>
            <person name="Ngo R."/>
            <person name="Nguyen L."/>
            <person name="Nguyen N."/>
            <person name="Okwuonu G."/>
            <person name="Ongeri F."/>
            <person name="Pham C."/>
            <person name="Simmons D."/>
            <person name="Wilczek-Boney K."/>
            <person name="Hale W."/>
            <person name="Jakkamsetti A."/>
            <person name="Pham P."/>
            <person name="Ruth R."/>
            <person name="San Lucas F."/>
            <person name="Warren J."/>
            <person name="Zhang J."/>
            <person name="Zhao Z."/>
            <person name="Zhou C."/>
            <person name="Zhu D."/>
            <person name="Lee S."/>
            <person name="Bess C."/>
            <person name="Blankenburg K."/>
            <person name="Forbes L."/>
            <person name="Fu Q."/>
            <person name="Gubbala S."/>
            <person name="Hirani K."/>
            <person name="Jayaseelan J.C."/>
            <person name="Lara F."/>
            <person name="Munidasa M."/>
            <person name="Palculict T."/>
            <person name="Patil S."/>
            <person name="Pu L.-L."/>
            <person name="Saada N."/>
            <person name="Tang L."/>
            <person name="Weissenberger G."/>
            <person name="Zhu Y."/>
            <person name="Hemphill L."/>
            <person name="Shang Y."/>
            <person name="Youmans B."/>
            <person name="Ayvaz T."/>
            <person name="Ross M."/>
            <person name="Santibanez J."/>
            <person name="Aqrawi P."/>
            <person name="Gross S."/>
            <person name="Joshi V."/>
            <person name="Fowler G."/>
            <person name="Nazareth L."/>
            <person name="Reid J."/>
            <person name="Worley K."/>
            <person name="Petrosino J."/>
            <person name="Highlander S."/>
            <person name="Gibbs R."/>
        </authorList>
    </citation>
    <scope>NUCLEOTIDE SEQUENCE [LARGE SCALE GENOMIC DNA]</scope>
    <source>
        <strain evidence="2 3">2681</strain>
    </source>
</reference>
<dbReference type="eggNOG" id="ENOG502ZPZQ">
    <property type="taxonomic scope" value="Bacteria"/>
</dbReference>
<sequence>MQTVRVFLETHICKAGESIQQVGENEWEIQKWTARTYKTLGNVLASDEYDIHPPEDIVKMNLKPNSRRDSLPLSAELKQEALLKGWLVQEIRFKSDGRTPLSSTYRMGPGLAEYERLKRQGVMEADELLRQTLLGELEISKSVLHESFIQQAQKFIVEPKDEESWGKERVRKFTEFLIAYLQLKRQQSDMEFKEIGAVYYKRIGGSKVFDAYREPFIGRIEKWIDAPISEIGIVSTGSIVPIFFAGNLTGKFSQYSIGTVHATTEIAVTDESYVTTATVLWLVENRAVLTRMAKEVDFLKDTSSLIIGVDGQVRGAHRKLIQQLCRSSSIQQIVIWVDYDTAGRIIAKDIANLTEGLSVRFIGNDGNVFTSFQKYTEWTETISEAEQEMTLRGPAEWRKWISR</sequence>
<dbReference type="SUPFAM" id="SSF56726">
    <property type="entry name" value="DNA topoisomerase IV, alpha subunit"/>
    <property type="match status" value="1"/>
</dbReference>